<evidence type="ECO:0000313" key="1">
    <source>
        <dbReference type="EMBL" id="MBW47199.1"/>
    </source>
</evidence>
<accession>A0A2M4B2D7</accession>
<dbReference type="AlphaFoldDB" id="A0A2M4B2D7"/>
<organism evidence="1">
    <name type="scientific">Anopheles triannulatus</name>
    <dbReference type="NCBI Taxonomy" id="58253"/>
    <lineage>
        <taxon>Eukaryota</taxon>
        <taxon>Metazoa</taxon>
        <taxon>Ecdysozoa</taxon>
        <taxon>Arthropoda</taxon>
        <taxon>Hexapoda</taxon>
        <taxon>Insecta</taxon>
        <taxon>Pterygota</taxon>
        <taxon>Neoptera</taxon>
        <taxon>Endopterygota</taxon>
        <taxon>Diptera</taxon>
        <taxon>Nematocera</taxon>
        <taxon>Culicoidea</taxon>
        <taxon>Culicidae</taxon>
        <taxon>Anophelinae</taxon>
        <taxon>Anopheles</taxon>
    </lineage>
</organism>
<protein>
    <submittedName>
        <fullName evidence="1">Putative secreted protein</fullName>
    </submittedName>
</protein>
<sequence>MRLSIGISIAMVIRSSFPLVKSCSTIIHLYCCAYPPLFSQASVGQGNLSGIMKRPSAPILTVGVCVRA</sequence>
<name>A0A2M4B2D7_9DIPT</name>
<proteinExistence type="predicted"/>
<reference evidence="1" key="1">
    <citation type="submission" date="2018-01" db="EMBL/GenBank/DDBJ databases">
        <title>An insight into the sialome of Amazonian anophelines.</title>
        <authorList>
            <person name="Ribeiro J.M."/>
            <person name="Scarpassa V."/>
            <person name="Calvo E."/>
        </authorList>
    </citation>
    <scope>NUCLEOTIDE SEQUENCE</scope>
    <source>
        <tissue evidence="1">Salivary glands</tissue>
    </source>
</reference>
<dbReference type="EMBL" id="GGFK01013878">
    <property type="protein sequence ID" value="MBW47199.1"/>
    <property type="molecule type" value="Transcribed_RNA"/>
</dbReference>